<reference evidence="3" key="1">
    <citation type="submission" date="2022-06" db="EMBL/GenBank/DDBJ databases">
        <title>Aeoliella straminimaris, a novel planctomycete from sediments.</title>
        <authorList>
            <person name="Vitorino I.R."/>
            <person name="Lage O.M."/>
        </authorList>
    </citation>
    <scope>NUCLEOTIDE SEQUENCE</scope>
    <source>
        <strain evidence="3">ICT_H6.2</strain>
    </source>
</reference>
<dbReference type="InterPro" id="IPR032710">
    <property type="entry name" value="NTF2-like_dom_sf"/>
</dbReference>
<dbReference type="RefSeq" id="WP_252853645.1">
    <property type="nucleotide sequence ID" value="NZ_JAMXLR010000055.1"/>
</dbReference>
<dbReference type="Proteomes" id="UP001155241">
    <property type="component" value="Unassembled WGS sequence"/>
</dbReference>
<dbReference type="InterPro" id="IPR037401">
    <property type="entry name" value="SnoaL-like"/>
</dbReference>
<dbReference type="AlphaFoldDB" id="A0A9X2FCD9"/>
<sequence length="312" mass="33937">MKRHVILGLWAIAVCPLAGQAQEPDEDAAAVVRQRLTSYVETFNQGDAAPVVEYWTTDAVSVQEESGERTEGREALLTEFKRFFEDFPNAQLTGAVEHVQMVGDDVAIAEGDVTLITGPGEPTQAIFTAVLKKQGGKWLIASSHERDLPTPPTPYDALKELEWAVGTWQDQIDGATVTSTVRWSPSQAFLLRSYHAQYEDGEDASGTQVFGWDPLAKQIRTWTFHSDGTFGDGTVSNNGDEWIIKMNQIQSDGTLASGTTVITKIDDDTLQVQKIGESLDGEPLPSSDPVTVVRIADEQAPATETPQTEGAS</sequence>
<name>A0A9X2FCD9_9BACT</name>
<organism evidence="3 4">
    <name type="scientific">Aeoliella straminimaris</name>
    <dbReference type="NCBI Taxonomy" id="2954799"/>
    <lineage>
        <taxon>Bacteria</taxon>
        <taxon>Pseudomonadati</taxon>
        <taxon>Planctomycetota</taxon>
        <taxon>Planctomycetia</taxon>
        <taxon>Pirellulales</taxon>
        <taxon>Lacipirellulaceae</taxon>
        <taxon>Aeoliella</taxon>
    </lineage>
</organism>
<dbReference type="EMBL" id="JAMXLR010000055">
    <property type="protein sequence ID" value="MCO6045533.1"/>
    <property type="molecule type" value="Genomic_DNA"/>
</dbReference>
<dbReference type="Pfam" id="PF12680">
    <property type="entry name" value="SnoaL_2"/>
    <property type="match status" value="1"/>
</dbReference>
<feature type="chain" id="PRO_5040720134" evidence="1">
    <location>
        <begin position="22"/>
        <end position="312"/>
    </location>
</feature>
<feature type="domain" description="SnoaL-like" evidence="2">
    <location>
        <begin position="38"/>
        <end position="138"/>
    </location>
</feature>
<dbReference type="SUPFAM" id="SSF54427">
    <property type="entry name" value="NTF2-like"/>
    <property type="match status" value="1"/>
</dbReference>
<evidence type="ECO:0000256" key="1">
    <source>
        <dbReference type="SAM" id="SignalP"/>
    </source>
</evidence>
<dbReference type="CDD" id="cd00531">
    <property type="entry name" value="NTF2_like"/>
    <property type="match status" value="1"/>
</dbReference>
<evidence type="ECO:0000259" key="2">
    <source>
        <dbReference type="Pfam" id="PF12680"/>
    </source>
</evidence>
<proteinExistence type="predicted"/>
<protein>
    <submittedName>
        <fullName evidence="3">Nuclear transport factor 2 family protein</fullName>
    </submittedName>
</protein>
<evidence type="ECO:0000313" key="4">
    <source>
        <dbReference type="Proteomes" id="UP001155241"/>
    </source>
</evidence>
<accession>A0A9X2FCD9</accession>
<comment type="caution">
    <text evidence="3">The sequence shown here is derived from an EMBL/GenBank/DDBJ whole genome shotgun (WGS) entry which is preliminary data.</text>
</comment>
<gene>
    <name evidence="3" type="ORF">NG895_16600</name>
</gene>
<keyword evidence="4" id="KW-1185">Reference proteome</keyword>
<feature type="signal peptide" evidence="1">
    <location>
        <begin position="1"/>
        <end position="21"/>
    </location>
</feature>
<keyword evidence="1" id="KW-0732">Signal</keyword>
<evidence type="ECO:0000313" key="3">
    <source>
        <dbReference type="EMBL" id="MCO6045533.1"/>
    </source>
</evidence>
<dbReference type="NCBIfam" id="TIGR02246">
    <property type="entry name" value="SgcJ/EcaC family oxidoreductase"/>
    <property type="match status" value="1"/>
</dbReference>
<dbReference type="InterPro" id="IPR011944">
    <property type="entry name" value="Steroid_delta5-4_isomerase"/>
</dbReference>
<dbReference type="Gene3D" id="3.10.450.50">
    <property type="match status" value="1"/>
</dbReference>